<dbReference type="Proteomes" id="UP000324222">
    <property type="component" value="Unassembled WGS sequence"/>
</dbReference>
<accession>A0A5B7IWB3</accession>
<evidence type="ECO:0000313" key="3">
    <source>
        <dbReference type="Proteomes" id="UP000324222"/>
    </source>
</evidence>
<evidence type="ECO:0000256" key="1">
    <source>
        <dbReference type="SAM" id="MobiDB-lite"/>
    </source>
</evidence>
<evidence type="ECO:0000313" key="2">
    <source>
        <dbReference type="EMBL" id="MPC85986.1"/>
    </source>
</evidence>
<protein>
    <submittedName>
        <fullName evidence="2">Uncharacterized protein</fullName>
    </submittedName>
</protein>
<dbReference type="AlphaFoldDB" id="A0A5B7IWB3"/>
<proteinExistence type="predicted"/>
<keyword evidence="3" id="KW-1185">Reference proteome</keyword>
<name>A0A5B7IWB3_PORTR</name>
<comment type="caution">
    <text evidence="2">The sequence shown here is derived from an EMBL/GenBank/DDBJ whole genome shotgun (WGS) entry which is preliminary data.</text>
</comment>
<dbReference type="EMBL" id="VSRR010070200">
    <property type="protein sequence ID" value="MPC85986.1"/>
    <property type="molecule type" value="Genomic_DNA"/>
</dbReference>
<organism evidence="2 3">
    <name type="scientific">Portunus trituberculatus</name>
    <name type="common">Swimming crab</name>
    <name type="synonym">Neptunus trituberculatus</name>
    <dbReference type="NCBI Taxonomy" id="210409"/>
    <lineage>
        <taxon>Eukaryota</taxon>
        <taxon>Metazoa</taxon>
        <taxon>Ecdysozoa</taxon>
        <taxon>Arthropoda</taxon>
        <taxon>Crustacea</taxon>
        <taxon>Multicrustacea</taxon>
        <taxon>Malacostraca</taxon>
        <taxon>Eumalacostraca</taxon>
        <taxon>Eucarida</taxon>
        <taxon>Decapoda</taxon>
        <taxon>Pleocyemata</taxon>
        <taxon>Brachyura</taxon>
        <taxon>Eubrachyura</taxon>
        <taxon>Portunoidea</taxon>
        <taxon>Portunidae</taxon>
        <taxon>Portuninae</taxon>
        <taxon>Portunus</taxon>
    </lineage>
</organism>
<feature type="region of interest" description="Disordered" evidence="1">
    <location>
        <begin position="54"/>
        <end position="73"/>
    </location>
</feature>
<sequence length="125" mass="14041">MYIITTTKEKSRGGKARTITVSFVTSHGQIYTLKSRSNTHHSAPFPFRLVVNLHPPRPASRSPHKDTSSHSLPPDVGSYNWCRCQWPDVTAEVCDMHNDHVGFPKNIARLLRLQGSILSRPAPLE</sequence>
<reference evidence="2 3" key="1">
    <citation type="submission" date="2019-05" db="EMBL/GenBank/DDBJ databases">
        <title>Another draft genome of Portunus trituberculatus and its Hox gene families provides insights of decapod evolution.</title>
        <authorList>
            <person name="Jeong J.-H."/>
            <person name="Song I."/>
            <person name="Kim S."/>
            <person name="Choi T."/>
            <person name="Kim D."/>
            <person name="Ryu S."/>
            <person name="Kim W."/>
        </authorList>
    </citation>
    <scope>NUCLEOTIDE SEQUENCE [LARGE SCALE GENOMIC DNA]</scope>
    <source>
        <tissue evidence="2">Muscle</tissue>
    </source>
</reference>
<gene>
    <name evidence="2" type="ORF">E2C01_080795</name>
</gene>